<evidence type="ECO:0000256" key="6">
    <source>
        <dbReference type="SAM" id="SignalP"/>
    </source>
</evidence>
<dbReference type="GO" id="GO:0004888">
    <property type="term" value="F:transmembrane signaling receptor activity"/>
    <property type="evidence" value="ECO:0007669"/>
    <property type="project" value="TreeGrafter"/>
</dbReference>
<dbReference type="Gene3D" id="2.60.40.10">
    <property type="entry name" value="Immunoglobulins"/>
    <property type="match status" value="3"/>
</dbReference>
<dbReference type="SMART" id="SM00409">
    <property type="entry name" value="IG"/>
    <property type="match status" value="3"/>
</dbReference>
<dbReference type="PANTHER" id="PTHR11860">
    <property type="entry name" value="POLYMERIC-IMMUNOGLOBULIN RECEPTOR"/>
    <property type="match status" value="1"/>
</dbReference>
<protein>
    <recommendedName>
        <fullName evidence="7">Ig-like domain-containing protein</fullName>
    </recommendedName>
</protein>
<keyword evidence="6" id="KW-0732">Signal</keyword>
<feature type="compositionally biased region" description="Polar residues" evidence="4">
    <location>
        <begin position="413"/>
        <end position="427"/>
    </location>
</feature>
<dbReference type="CDD" id="cd05716">
    <property type="entry name" value="IgV_pIgR_like"/>
    <property type="match status" value="3"/>
</dbReference>
<dbReference type="InterPro" id="IPR007110">
    <property type="entry name" value="Ig-like_dom"/>
</dbReference>
<dbReference type="Proteomes" id="UP000694549">
    <property type="component" value="Unplaced"/>
</dbReference>
<dbReference type="SMART" id="SM00406">
    <property type="entry name" value="IGv"/>
    <property type="match status" value="2"/>
</dbReference>
<dbReference type="InterPro" id="IPR013783">
    <property type="entry name" value="Ig-like_fold"/>
</dbReference>
<dbReference type="AlphaFoldDB" id="A0A8B9VHP6"/>
<evidence type="ECO:0000256" key="5">
    <source>
        <dbReference type="SAM" id="Phobius"/>
    </source>
</evidence>
<proteinExistence type="predicted"/>
<reference evidence="8" key="2">
    <citation type="submission" date="2025-09" db="UniProtKB">
        <authorList>
            <consortium name="Ensembl"/>
        </authorList>
    </citation>
    <scope>IDENTIFICATION</scope>
</reference>
<keyword evidence="5" id="KW-1133">Transmembrane helix</keyword>
<keyword evidence="2 5" id="KW-0812">Transmembrane</keyword>
<dbReference type="InterPro" id="IPR036179">
    <property type="entry name" value="Ig-like_dom_sf"/>
</dbReference>
<evidence type="ECO:0000313" key="8">
    <source>
        <dbReference type="Ensembl" id="ENSAZOP00000022471.1"/>
    </source>
</evidence>
<sequence>MEVLLLFVALLQEPVSSTLYGPWFLTGTVGGSVTHQCFYSITPSNKHDRKYWCKRASNGVCYTIVSTTGYVSKGHVGRVSLEDIPQNGTFMVTMTELESSDTGTYRCGIGSTNRDLYVSLNLTVSEDLGAPKLAELLHGELRGSVTVPCPPGDTRNGTKRFWCKVGSAGCALIADTHGYVAKRYEGRIFITPQDSSGAFKVLINDLRKEDTGLYRCGTGRLGGQDSLQDVALQVTTASSRPRSPKFLSGTVGGSLSVRCHHDPQGSYETKYLCRWKAASCSLLLDLDGFVHESYKGRIQIASSDQEKGTYTVVMGPLREDDAGWYWCGARSRHTEHTSAVKLLIQKGTCTSQNPETYTLGNPILPSSLAAYSTPTQRSTAGTRNTAGTTYTVGTTYTTGTKYTAGTTGTTGTQLPTAPPSTSVTSRSSIYHKSSSGESHLLPVVLSALLLLIFITIAILVLAKIKLQKETGQERSTLRHAEAVLVQAGLNPAKKQMEETGSPAEANGCKTDSSKCRIIYAILGRFRRTSLCVSVCLLAKYESSGAVMELIFSKNLLQKTPGKII</sequence>
<keyword evidence="3 5" id="KW-0472">Membrane</keyword>
<dbReference type="SUPFAM" id="SSF48726">
    <property type="entry name" value="Immunoglobulin"/>
    <property type="match status" value="3"/>
</dbReference>
<evidence type="ECO:0000259" key="7">
    <source>
        <dbReference type="PROSITE" id="PS50835"/>
    </source>
</evidence>
<dbReference type="Pfam" id="PF07686">
    <property type="entry name" value="V-set"/>
    <property type="match status" value="2"/>
</dbReference>
<comment type="subcellular location">
    <subcellularLocation>
        <location evidence="1">Membrane</location>
    </subcellularLocation>
</comment>
<dbReference type="InterPro" id="IPR003599">
    <property type="entry name" value="Ig_sub"/>
</dbReference>
<dbReference type="InterPro" id="IPR050671">
    <property type="entry name" value="CD300_family_receptors"/>
</dbReference>
<dbReference type="InterPro" id="IPR013106">
    <property type="entry name" value="Ig_V-set"/>
</dbReference>
<feature type="chain" id="PRO_5034464362" description="Ig-like domain-containing protein" evidence="6">
    <location>
        <begin position="18"/>
        <end position="564"/>
    </location>
</feature>
<reference evidence="8" key="1">
    <citation type="submission" date="2025-08" db="UniProtKB">
        <authorList>
            <consortium name="Ensembl"/>
        </authorList>
    </citation>
    <scope>IDENTIFICATION</scope>
</reference>
<dbReference type="PROSITE" id="PS50835">
    <property type="entry name" value="IG_LIKE"/>
    <property type="match status" value="1"/>
</dbReference>
<dbReference type="GO" id="GO:0005886">
    <property type="term" value="C:plasma membrane"/>
    <property type="evidence" value="ECO:0007669"/>
    <property type="project" value="TreeGrafter"/>
</dbReference>
<feature type="signal peptide" evidence="6">
    <location>
        <begin position="1"/>
        <end position="17"/>
    </location>
</feature>
<feature type="transmembrane region" description="Helical" evidence="5">
    <location>
        <begin position="440"/>
        <end position="462"/>
    </location>
</feature>
<name>A0A8B9VHP6_9AVES</name>
<evidence type="ECO:0000256" key="1">
    <source>
        <dbReference type="ARBA" id="ARBA00004370"/>
    </source>
</evidence>
<organism evidence="8 9">
    <name type="scientific">Anas zonorhyncha</name>
    <name type="common">Eastern spot-billed duck</name>
    <dbReference type="NCBI Taxonomy" id="75864"/>
    <lineage>
        <taxon>Eukaryota</taxon>
        <taxon>Metazoa</taxon>
        <taxon>Chordata</taxon>
        <taxon>Craniata</taxon>
        <taxon>Vertebrata</taxon>
        <taxon>Euteleostomi</taxon>
        <taxon>Archelosauria</taxon>
        <taxon>Archosauria</taxon>
        <taxon>Dinosauria</taxon>
        <taxon>Saurischia</taxon>
        <taxon>Theropoda</taxon>
        <taxon>Coelurosauria</taxon>
        <taxon>Aves</taxon>
        <taxon>Neognathae</taxon>
        <taxon>Galloanserae</taxon>
        <taxon>Anseriformes</taxon>
        <taxon>Anatidae</taxon>
        <taxon>Anatinae</taxon>
        <taxon>Anas</taxon>
    </lineage>
</organism>
<dbReference type="PANTHER" id="PTHR11860:SF49">
    <property type="entry name" value="HIGH AFFINITY IMMUNOGLOBULIN ALPHA AND IMMUNOGLOBULIN MU FC RECEPTOR"/>
    <property type="match status" value="1"/>
</dbReference>
<evidence type="ECO:0000256" key="4">
    <source>
        <dbReference type="SAM" id="MobiDB-lite"/>
    </source>
</evidence>
<evidence type="ECO:0000256" key="2">
    <source>
        <dbReference type="ARBA" id="ARBA00022692"/>
    </source>
</evidence>
<accession>A0A8B9VHP6</accession>
<feature type="domain" description="Ig-like" evidence="7">
    <location>
        <begin position="131"/>
        <end position="216"/>
    </location>
</feature>
<keyword evidence="9" id="KW-1185">Reference proteome</keyword>
<dbReference type="Ensembl" id="ENSAZOT00000024137.1">
    <property type="protein sequence ID" value="ENSAZOP00000022471.1"/>
    <property type="gene ID" value="ENSAZOG00000014548.1"/>
</dbReference>
<feature type="region of interest" description="Disordered" evidence="4">
    <location>
        <begin position="407"/>
        <end position="427"/>
    </location>
</feature>
<evidence type="ECO:0000256" key="3">
    <source>
        <dbReference type="ARBA" id="ARBA00023136"/>
    </source>
</evidence>
<evidence type="ECO:0000313" key="9">
    <source>
        <dbReference type="Proteomes" id="UP000694549"/>
    </source>
</evidence>